<organism evidence="2">
    <name type="scientific">uncultured bacterium A1Q1_fos_75</name>
    <dbReference type="NCBI Taxonomy" id="1256589"/>
    <lineage>
        <taxon>Bacteria</taxon>
        <taxon>environmental samples</taxon>
    </lineage>
</organism>
<dbReference type="Pfam" id="PF01476">
    <property type="entry name" value="LysM"/>
    <property type="match status" value="1"/>
</dbReference>
<protein>
    <recommendedName>
        <fullName evidence="1">LysM domain-containing protein</fullName>
    </recommendedName>
</protein>
<accession>L7VV87</accession>
<dbReference type="InterPro" id="IPR036779">
    <property type="entry name" value="LysM_dom_sf"/>
</dbReference>
<dbReference type="PROSITE" id="PS51782">
    <property type="entry name" value="LYSM"/>
    <property type="match status" value="1"/>
</dbReference>
<dbReference type="AlphaFoldDB" id="L7VV87"/>
<evidence type="ECO:0000313" key="2">
    <source>
        <dbReference type="EMBL" id="AGC71231.1"/>
    </source>
</evidence>
<sequence>MQAGESLYGISRRYNVPVAALIQANRLPSIGVHQGQSLIIPR</sequence>
<dbReference type="Gene3D" id="3.10.350.10">
    <property type="entry name" value="LysM domain"/>
    <property type="match status" value="1"/>
</dbReference>
<evidence type="ECO:0000259" key="1">
    <source>
        <dbReference type="PROSITE" id="PS51782"/>
    </source>
</evidence>
<dbReference type="SMART" id="SM00257">
    <property type="entry name" value="LysM"/>
    <property type="match status" value="1"/>
</dbReference>
<name>L7VV87_9BACT</name>
<dbReference type="InterPro" id="IPR018392">
    <property type="entry name" value="LysM"/>
</dbReference>
<reference evidence="2" key="1">
    <citation type="submission" date="2012-09" db="EMBL/GenBank/DDBJ databases">
        <title>Metagenomic Characterization of a Microbial Community in Wastewater Detects High Levels of Antibiotic Resistance.</title>
        <authorList>
            <person name="Abrams M."/>
            <person name="Caldwell A."/>
            <person name="Vandaei E."/>
            <person name="Lee W."/>
            <person name="Perrott J."/>
            <person name="Khan S.Y."/>
            <person name="Ta J."/>
            <person name="Romero D."/>
            <person name="Nguyen V."/>
            <person name="Pourmand N."/>
            <person name="Ouverney C.C."/>
        </authorList>
    </citation>
    <scope>NUCLEOTIDE SEQUENCE</scope>
</reference>
<feature type="domain" description="LysM" evidence="1">
    <location>
        <begin position="1"/>
        <end position="40"/>
    </location>
</feature>
<dbReference type="SUPFAM" id="SSF54106">
    <property type="entry name" value="LysM domain"/>
    <property type="match status" value="1"/>
</dbReference>
<dbReference type="EMBL" id="JX649866">
    <property type="protein sequence ID" value="AGC71231.1"/>
    <property type="molecule type" value="Genomic_DNA"/>
</dbReference>
<proteinExistence type="predicted"/>